<gene>
    <name evidence="13" type="primary">mnmA</name>
    <name evidence="13" type="ORF">ESZ_00197</name>
</gene>
<reference evidence="13 14" key="1">
    <citation type="submission" date="2020-04" db="EMBL/GenBank/DDBJ databases">
        <authorList>
            <person name="Graf S J."/>
        </authorList>
    </citation>
    <scope>NUCLEOTIDE SEQUENCE [LARGE SCALE GENOMIC DNA]</scope>
    <source>
        <strain evidence="13">1</strain>
    </source>
</reference>
<dbReference type="InterPro" id="IPR004506">
    <property type="entry name" value="MnmA-like"/>
</dbReference>
<dbReference type="GO" id="GO:0005524">
    <property type="term" value="F:ATP binding"/>
    <property type="evidence" value="ECO:0007669"/>
    <property type="project" value="UniProtKB-KW"/>
</dbReference>
<dbReference type="SUPFAM" id="SSF52402">
    <property type="entry name" value="Adenine nucleotide alpha hydrolases-like"/>
    <property type="match status" value="1"/>
</dbReference>
<dbReference type="InterPro" id="IPR014729">
    <property type="entry name" value="Rossmann-like_a/b/a_fold"/>
</dbReference>
<evidence type="ECO:0000256" key="7">
    <source>
        <dbReference type="ARBA" id="ARBA00022884"/>
    </source>
</evidence>
<dbReference type="GO" id="GO:0002143">
    <property type="term" value="P:tRNA wobble position uridine thiolation"/>
    <property type="evidence" value="ECO:0007669"/>
    <property type="project" value="TreeGrafter"/>
</dbReference>
<organism evidence="13 14">
    <name type="scientific">Candidatus Azoamicus ciliaticola</name>
    <dbReference type="NCBI Taxonomy" id="2652803"/>
    <lineage>
        <taxon>Bacteria</taxon>
        <taxon>Pseudomonadati</taxon>
        <taxon>Pseudomonadota</taxon>
        <taxon>Gammaproteobacteria</taxon>
        <taxon>Candidatus Azoamicaceae</taxon>
        <taxon>Candidatus Azoamicus</taxon>
    </lineage>
</organism>
<protein>
    <recommendedName>
        <fullName evidence="1">tRNA-uridine 2-sulfurtransferase</fullName>
        <ecNumber evidence="1">2.8.1.13</ecNumber>
    </recommendedName>
</protein>
<dbReference type="Gene3D" id="2.40.30.10">
    <property type="entry name" value="Translation factors"/>
    <property type="match status" value="1"/>
</dbReference>
<dbReference type="Gene3D" id="3.40.50.620">
    <property type="entry name" value="HUPs"/>
    <property type="match status" value="1"/>
</dbReference>
<dbReference type="AlphaFoldDB" id="A0A6J5JZK5"/>
<dbReference type="EMBL" id="LR794158">
    <property type="protein sequence ID" value="CAB3976397.1"/>
    <property type="molecule type" value="Genomic_DNA"/>
</dbReference>
<evidence type="ECO:0000256" key="6">
    <source>
        <dbReference type="ARBA" id="ARBA00022840"/>
    </source>
</evidence>
<accession>A0A6J5JZK5</accession>
<dbReference type="InterPro" id="IPR046885">
    <property type="entry name" value="MnmA-like_C"/>
</dbReference>
<name>A0A6J5JZK5_9GAMM</name>
<dbReference type="InterPro" id="IPR023382">
    <property type="entry name" value="MnmA-like_central_sf"/>
</dbReference>
<proteinExistence type="predicted"/>
<evidence type="ECO:0000313" key="13">
    <source>
        <dbReference type="EMBL" id="CAB3976397.1"/>
    </source>
</evidence>
<keyword evidence="10" id="KW-1133">Transmembrane helix</keyword>
<dbReference type="EC" id="2.8.1.13" evidence="1"/>
<dbReference type="KEGG" id="acil:ESZ_00197"/>
<sequence length="353" mass="42348">MTCKKKIALSFSGGLDSSFSTFISKKNNFYIEVFFIKNWNAFENKNCFFKIDLVYVKNLCKKFKIKLHILDYSKIYWNSVFLLFLKSLKMGLTPNPDVYCNREIKFKILFYYLIYILKFDFLSTGHYSKILKFKKKNIFLVSADLKKNQTYFLFNIDKIARKKIFFPISNYLKSSIKLFIYYFNFLNFNKKSSIGICFIGEKKFKVFINKYIKKKAGFVIDDKKKIIAKHDGIFFYTIGEKFFCCENVDKSYIFKKNINKNLLYVTNEKEKLLMQHILIKKINFKGKESKNIYFTKTRHSIDFNLSIFYWNKIYKKYAIFFKFKQKIVNPGQYVVFYKNNECIGGGEIFKIIK</sequence>
<evidence type="ECO:0000259" key="12">
    <source>
        <dbReference type="Pfam" id="PF20259"/>
    </source>
</evidence>
<evidence type="ECO:0000256" key="10">
    <source>
        <dbReference type="SAM" id="Phobius"/>
    </source>
</evidence>
<keyword evidence="6" id="KW-0067">ATP-binding</keyword>
<dbReference type="Gene3D" id="2.30.30.280">
    <property type="entry name" value="Adenine nucleotide alpha hydrolases-like domains"/>
    <property type="match status" value="1"/>
</dbReference>
<dbReference type="PANTHER" id="PTHR11933">
    <property type="entry name" value="TRNA 5-METHYLAMINOMETHYL-2-THIOURIDYLATE -METHYLTRANSFERASE"/>
    <property type="match status" value="1"/>
</dbReference>
<evidence type="ECO:0000256" key="3">
    <source>
        <dbReference type="ARBA" id="ARBA00022679"/>
    </source>
</evidence>
<evidence type="ECO:0000313" key="14">
    <source>
        <dbReference type="Proteomes" id="UP000509549"/>
    </source>
</evidence>
<keyword evidence="7" id="KW-0694">RNA-binding</keyword>
<dbReference type="Pfam" id="PF20258">
    <property type="entry name" value="tRNA_Me_trans_C"/>
    <property type="match status" value="1"/>
</dbReference>
<dbReference type="Pfam" id="PF20259">
    <property type="entry name" value="tRNA_Me_trans_M"/>
    <property type="match status" value="1"/>
</dbReference>
<dbReference type="Proteomes" id="UP000509549">
    <property type="component" value="Chromosome"/>
</dbReference>
<evidence type="ECO:0000256" key="8">
    <source>
        <dbReference type="ARBA" id="ARBA00023157"/>
    </source>
</evidence>
<keyword evidence="14" id="KW-1185">Reference proteome</keyword>
<keyword evidence="10" id="KW-0472">Membrane</keyword>
<evidence type="ECO:0000256" key="2">
    <source>
        <dbReference type="ARBA" id="ARBA00022555"/>
    </source>
</evidence>
<feature type="domain" description="tRNA-specific 2-thiouridylase MnmA-like central" evidence="12">
    <location>
        <begin position="206"/>
        <end position="266"/>
    </location>
</feature>
<dbReference type="GO" id="GO:0103016">
    <property type="term" value="F:tRNA-uridine 2-sulfurtransferase activity"/>
    <property type="evidence" value="ECO:0007669"/>
    <property type="project" value="UniProtKB-EC"/>
</dbReference>
<evidence type="ECO:0000256" key="4">
    <source>
        <dbReference type="ARBA" id="ARBA00022694"/>
    </source>
</evidence>
<evidence type="ECO:0000256" key="5">
    <source>
        <dbReference type="ARBA" id="ARBA00022741"/>
    </source>
</evidence>
<keyword evidence="3 13" id="KW-0808">Transferase</keyword>
<dbReference type="Pfam" id="PF03054">
    <property type="entry name" value="tRNA_Me_trans"/>
    <property type="match status" value="1"/>
</dbReference>
<keyword evidence="10" id="KW-0812">Transmembrane</keyword>
<evidence type="ECO:0000256" key="1">
    <source>
        <dbReference type="ARBA" id="ARBA00011949"/>
    </source>
</evidence>
<evidence type="ECO:0000259" key="11">
    <source>
        <dbReference type="Pfam" id="PF20258"/>
    </source>
</evidence>
<dbReference type="PANTHER" id="PTHR11933:SF5">
    <property type="entry name" value="MITOCHONDRIAL TRNA-SPECIFIC 2-THIOURIDYLASE 1"/>
    <property type="match status" value="1"/>
</dbReference>
<feature type="transmembrane region" description="Helical" evidence="10">
    <location>
        <begin position="108"/>
        <end position="127"/>
    </location>
</feature>
<keyword evidence="4" id="KW-0819">tRNA processing</keyword>
<feature type="domain" description="tRNA-specific 2-thiouridylase MnmA-like C-terminal" evidence="11">
    <location>
        <begin position="275"/>
        <end position="348"/>
    </location>
</feature>
<keyword evidence="5" id="KW-0547">Nucleotide-binding</keyword>
<dbReference type="GO" id="GO:0000049">
    <property type="term" value="F:tRNA binding"/>
    <property type="evidence" value="ECO:0007669"/>
    <property type="project" value="UniProtKB-KW"/>
</dbReference>
<keyword evidence="8" id="KW-1015">Disulfide bond</keyword>
<dbReference type="InterPro" id="IPR046884">
    <property type="entry name" value="MnmA-like_central"/>
</dbReference>
<keyword evidence="2" id="KW-0820">tRNA-binding</keyword>
<dbReference type="NCBIfam" id="TIGR00420">
    <property type="entry name" value="trmU"/>
    <property type="match status" value="1"/>
</dbReference>
<evidence type="ECO:0000256" key="9">
    <source>
        <dbReference type="ARBA" id="ARBA00051542"/>
    </source>
</evidence>
<comment type="catalytic activity">
    <reaction evidence="9">
        <text>S-sulfanyl-L-cysteinyl-[protein] + uridine(34) in tRNA + AH2 + ATP = 2-thiouridine(34) in tRNA + L-cysteinyl-[protein] + A + AMP + diphosphate + H(+)</text>
        <dbReference type="Rhea" id="RHEA:47032"/>
        <dbReference type="Rhea" id="RHEA-COMP:10131"/>
        <dbReference type="Rhea" id="RHEA-COMP:11726"/>
        <dbReference type="Rhea" id="RHEA-COMP:11727"/>
        <dbReference type="Rhea" id="RHEA-COMP:11728"/>
        <dbReference type="ChEBI" id="CHEBI:13193"/>
        <dbReference type="ChEBI" id="CHEBI:15378"/>
        <dbReference type="ChEBI" id="CHEBI:17499"/>
        <dbReference type="ChEBI" id="CHEBI:29950"/>
        <dbReference type="ChEBI" id="CHEBI:30616"/>
        <dbReference type="ChEBI" id="CHEBI:33019"/>
        <dbReference type="ChEBI" id="CHEBI:61963"/>
        <dbReference type="ChEBI" id="CHEBI:65315"/>
        <dbReference type="ChEBI" id="CHEBI:87170"/>
        <dbReference type="ChEBI" id="CHEBI:456215"/>
        <dbReference type="EC" id="2.8.1.13"/>
    </reaction>
</comment>